<dbReference type="Gene3D" id="3.40.50.200">
    <property type="entry name" value="Peptidase S8/S53 domain"/>
    <property type="match status" value="1"/>
</dbReference>
<name>Q0AY08_SYNWW</name>
<dbReference type="HOGENOM" id="CLU_011263_15_0_9"/>
<dbReference type="GO" id="GO:0004252">
    <property type="term" value="F:serine-type endopeptidase activity"/>
    <property type="evidence" value="ECO:0007669"/>
    <property type="project" value="UniProtKB-UniRule"/>
</dbReference>
<keyword evidence="9" id="KW-1185">Reference proteome</keyword>
<evidence type="ECO:0000256" key="2">
    <source>
        <dbReference type="ARBA" id="ARBA00022670"/>
    </source>
</evidence>
<dbReference type="PROSITE" id="PS51892">
    <property type="entry name" value="SUBTILASE"/>
    <property type="match status" value="1"/>
</dbReference>
<dbReference type="SUPFAM" id="SSF52743">
    <property type="entry name" value="Subtilisin-like"/>
    <property type="match status" value="1"/>
</dbReference>
<dbReference type="PROSITE" id="PS00138">
    <property type="entry name" value="SUBTILASE_SER"/>
    <property type="match status" value="1"/>
</dbReference>
<dbReference type="PANTHER" id="PTHR43806:SF11">
    <property type="entry name" value="CEREVISIN-RELATED"/>
    <property type="match status" value="1"/>
</dbReference>
<evidence type="ECO:0000256" key="4">
    <source>
        <dbReference type="ARBA" id="ARBA00022825"/>
    </source>
</evidence>
<dbReference type="PROSITE" id="PS00136">
    <property type="entry name" value="SUBTILASE_ASP"/>
    <property type="match status" value="1"/>
</dbReference>
<feature type="domain" description="Peptidase S8/S53" evidence="7">
    <location>
        <begin position="38"/>
        <end position="261"/>
    </location>
</feature>
<dbReference type="InterPro" id="IPR023828">
    <property type="entry name" value="Peptidase_S8_Ser-AS"/>
</dbReference>
<dbReference type="AlphaFoldDB" id="Q0AY08"/>
<proteinExistence type="inferred from homology"/>
<dbReference type="InterPro" id="IPR023827">
    <property type="entry name" value="Peptidase_S8_Asp-AS"/>
</dbReference>
<evidence type="ECO:0000256" key="3">
    <source>
        <dbReference type="ARBA" id="ARBA00022801"/>
    </source>
</evidence>
<dbReference type="RefSeq" id="WP_011640500.1">
    <property type="nucleotide sequence ID" value="NC_008346.1"/>
</dbReference>
<dbReference type="STRING" id="335541.Swol_1086"/>
<reference evidence="9" key="1">
    <citation type="journal article" date="2010" name="Environ. Microbiol.">
        <title>The genome of Syntrophomonas wolfei: new insights into syntrophic metabolism and biohydrogen production.</title>
        <authorList>
            <person name="Sieber J.R."/>
            <person name="Sims D.R."/>
            <person name="Han C."/>
            <person name="Kim E."/>
            <person name="Lykidis A."/>
            <person name="Lapidus A.L."/>
            <person name="McDonnald E."/>
            <person name="Rohlin L."/>
            <person name="Culley D.E."/>
            <person name="Gunsalus R."/>
            <person name="McInerney M.J."/>
        </authorList>
    </citation>
    <scope>NUCLEOTIDE SEQUENCE [LARGE SCALE GENOMIC DNA]</scope>
    <source>
        <strain evidence="9">DSM 2245B / Goettingen</strain>
    </source>
</reference>
<dbReference type="GO" id="GO:0006508">
    <property type="term" value="P:proteolysis"/>
    <property type="evidence" value="ECO:0007669"/>
    <property type="project" value="UniProtKB-KW"/>
</dbReference>
<feature type="active site" description="Charge relay system" evidence="5">
    <location>
        <position position="47"/>
    </location>
</feature>
<evidence type="ECO:0000259" key="7">
    <source>
        <dbReference type="Pfam" id="PF00082"/>
    </source>
</evidence>
<feature type="active site" description="Charge relay system" evidence="5">
    <location>
        <position position="82"/>
    </location>
</feature>
<dbReference type="eggNOG" id="COG1404">
    <property type="taxonomic scope" value="Bacteria"/>
</dbReference>
<dbReference type="Pfam" id="PF00082">
    <property type="entry name" value="Peptidase_S8"/>
    <property type="match status" value="1"/>
</dbReference>
<comment type="similarity">
    <text evidence="1 5 6">Belongs to the peptidase S8 family.</text>
</comment>
<evidence type="ECO:0000313" key="9">
    <source>
        <dbReference type="Proteomes" id="UP000001968"/>
    </source>
</evidence>
<dbReference type="PROSITE" id="PS00137">
    <property type="entry name" value="SUBTILASE_HIS"/>
    <property type="match status" value="1"/>
</dbReference>
<organism evidence="8 9">
    <name type="scientific">Syntrophomonas wolfei subsp. wolfei (strain DSM 2245B / Goettingen)</name>
    <dbReference type="NCBI Taxonomy" id="335541"/>
    <lineage>
        <taxon>Bacteria</taxon>
        <taxon>Bacillati</taxon>
        <taxon>Bacillota</taxon>
        <taxon>Clostridia</taxon>
        <taxon>Eubacteriales</taxon>
        <taxon>Syntrophomonadaceae</taxon>
        <taxon>Syntrophomonas</taxon>
    </lineage>
</organism>
<dbReference type="InterPro" id="IPR050131">
    <property type="entry name" value="Peptidase_S8_subtilisin-like"/>
</dbReference>
<dbReference type="InterPro" id="IPR022398">
    <property type="entry name" value="Peptidase_S8_His-AS"/>
</dbReference>
<dbReference type="KEGG" id="swo:Swol_1086"/>
<evidence type="ECO:0000256" key="6">
    <source>
        <dbReference type="RuleBase" id="RU003355"/>
    </source>
</evidence>
<dbReference type="Proteomes" id="UP000001968">
    <property type="component" value="Chromosome"/>
</dbReference>
<feature type="active site" description="Charge relay system" evidence="5">
    <location>
        <position position="242"/>
    </location>
</feature>
<dbReference type="OrthoDB" id="9798386at2"/>
<dbReference type="PANTHER" id="PTHR43806">
    <property type="entry name" value="PEPTIDASE S8"/>
    <property type="match status" value="1"/>
</dbReference>
<protein>
    <submittedName>
        <fullName evidence="8">Intracellular serine protease</fullName>
    </submittedName>
</protein>
<keyword evidence="2 5" id="KW-0645">Protease</keyword>
<evidence type="ECO:0000313" key="8">
    <source>
        <dbReference type="EMBL" id="ABI68396.1"/>
    </source>
</evidence>
<dbReference type="InterPro" id="IPR036852">
    <property type="entry name" value="Peptidase_S8/S53_dom_sf"/>
</dbReference>
<dbReference type="InterPro" id="IPR000209">
    <property type="entry name" value="Peptidase_S8/S53_dom"/>
</dbReference>
<gene>
    <name evidence="8" type="ordered locus">Swol_1086</name>
</gene>
<evidence type="ECO:0000256" key="5">
    <source>
        <dbReference type="PROSITE-ProRule" id="PRU01240"/>
    </source>
</evidence>
<dbReference type="PRINTS" id="PR00723">
    <property type="entry name" value="SUBTILISIN"/>
</dbReference>
<accession>Q0AY08</accession>
<evidence type="ECO:0000256" key="1">
    <source>
        <dbReference type="ARBA" id="ARBA00011073"/>
    </source>
</evidence>
<sequence>MNRFCLYPFKIREAQSQRGIPWNIKQVNAASLWPRSQGDGMVVAVVDSGLDLKHPEIAGRVVSPRNFTSAGNRSDLHDEIGHGTHVAGIVAGKTCGVAPGARIMPLKVFGDQKAEENILEAFKFILQYNQNVAEKDRVLVVNCSFGSPLYNPLMAYYIRTLTNSGVAVVVAAGNEGDGKPDTQEIFSYPAYIYEVITTGAVNQNGKAAGYSNSFDGIDLAAPGTDIYSAWPGGGYKLLSGTSMAAPHVSGAYALLAALFRKREGRWPSTDEGEKILFRHIRQVPLDPLLVGRGMLDLNWETSRWPLYRVELGAFYRREEAKEMARKARENGFNVNITKY</sequence>
<dbReference type="EMBL" id="CP000448">
    <property type="protein sequence ID" value="ABI68396.1"/>
    <property type="molecule type" value="Genomic_DNA"/>
</dbReference>
<keyword evidence="3 5" id="KW-0378">Hydrolase</keyword>
<dbReference type="InterPro" id="IPR015500">
    <property type="entry name" value="Peptidase_S8_subtilisin-rel"/>
</dbReference>
<keyword evidence="4 5" id="KW-0720">Serine protease</keyword>